<keyword evidence="5" id="KW-0472">Membrane</keyword>
<name>A0AAV9VCI0_9PEZI</name>
<feature type="region of interest" description="Disordered" evidence="10">
    <location>
        <begin position="259"/>
        <end position="322"/>
    </location>
</feature>
<evidence type="ECO:0000313" key="13">
    <source>
        <dbReference type="EMBL" id="KAK6359263.1"/>
    </source>
</evidence>
<evidence type="ECO:0000313" key="14">
    <source>
        <dbReference type="Proteomes" id="UP001375240"/>
    </source>
</evidence>
<evidence type="ECO:0000259" key="12">
    <source>
        <dbReference type="PROSITE" id="PS52012"/>
    </source>
</evidence>
<comment type="subcellular location">
    <subcellularLocation>
        <location evidence="1">Membrane</location>
        <topology evidence="1">Lipid-anchor</topology>
        <topology evidence="1">GPI-anchor</topology>
    </subcellularLocation>
    <subcellularLocation>
        <location evidence="2">Secreted</location>
    </subcellularLocation>
</comment>
<keyword evidence="9" id="KW-0408">Iron</keyword>
<evidence type="ECO:0000256" key="2">
    <source>
        <dbReference type="ARBA" id="ARBA00004613"/>
    </source>
</evidence>
<feature type="binding site" description="axial binding residue" evidence="9">
    <location>
        <position position="57"/>
    </location>
    <ligand>
        <name>heme</name>
        <dbReference type="ChEBI" id="CHEBI:30413"/>
    </ligand>
    <ligandPart>
        <name>Fe</name>
        <dbReference type="ChEBI" id="CHEBI:18248"/>
    </ligandPart>
</feature>
<feature type="region of interest" description="Disordered" evidence="10">
    <location>
        <begin position="104"/>
        <end position="174"/>
    </location>
</feature>
<accession>A0AAV9VCI0</accession>
<feature type="chain" id="PRO_5043922890" description="CFEM domain-containing protein" evidence="11">
    <location>
        <begin position="25"/>
        <end position="350"/>
    </location>
</feature>
<feature type="compositionally biased region" description="Pro residues" evidence="10">
    <location>
        <begin position="136"/>
        <end position="149"/>
    </location>
</feature>
<dbReference type="Proteomes" id="UP001375240">
    <property type="component" value="Unassembled WGS sequence"/>
</dbReference>
<dbReference type="GO" id="GO:0046872">
    <property type="term" value="F:metal ion binding"/>
    <property type="evidence" value="ECO:0007669"/>
    <property type="project" value="UniProtKB-UniRule"/>
</dbReference>
<feature type="signal peptide" evidence="11">
    <location>
        <begin position="1"/>
        <end position="24"/>
    </location>
</feature>
<dbReference type="InterPro" id="IPR008427">
    <property type="entry name" value="Extracellular_membr_CFEM_dom"/>
</dbReference>
<evidence type="ECO:0000256" key="5">
    <source>
        <dbReference type="ARBA" id="ARBA00022622"/>
    </source>
</evidence>
<dbReference type="SMART" id="SM00747">
    <property type="entry name" value="CFEM"/>
    <property type="match status" value="1"/>
</dbReference>
<evidence type="ECO:0000256" key="11">
    <source>
        <dbReference type="SAM" id="SignalP"/>
    </source>
</evidence>
<evidence type="ECO:0000256" key="4">
    <source>
        <dbReference type="ARBA" id="ARBA00022525"/>
    </source>
</evidence>
<feature type="compositionally biased region" description="Polar residues" evidence="10">
    <location>
        <begin position="115"/>
        <end position="129"/>
    </location>
</feature>
<evidence type="ECO:0000256" key="8">
    <source>
        <dbReference type="ARBA" id="ARBA00023288"/>
    </source>
</evidence>
<dbReference type="AlphaFoldDB" id="A0AAV9VCI0"/>
<keyword evidence="14" id="KW-1185">Reference proteome</keyword>
<keyword evidence="8" id="KW-0449">Lipoprotein</keyword>
<dbReference type="Pfam" id="PF05730">
    <property type="entry name" value="CFEM"/>
    <property type="match status" value="1"/>
</dbReference>
<feature type="compositionally biased region" description="Polar residues" evidence="10">
    <location>
        <begin position="289"/>
        <end position="308"/>
    </location>
</feature>
<dbReference type="PROSITE" id="PS52012">
    <property type="entry name" value="CFEM"/>
    <property type="match status" value="1"/>
</dbReference>
<keyword evidence="5" id="KW-0336">GPI-anchor</keyword>
<feature type="compositionally biased region" description="Low complexity" evidence="10">
    <location>
        <begin position="151"/>
        <end position="160"/>
    </location>
</feature>
<dbReference type="EMBL" id="JAVHNQ010000001">
    <property type="protein sequence ID" value="KAK6359263.1"/>
    <property type="molecule type" value="Genomic_DNA"/>
</dbReference>
<feature type="compositionally biased region" description="Pro residues" evidence="10">
    <location>
        <begin position="161"/>
        <end position="174"/>
    </location>
</feature>
<keyword evidence="7 9" id="KW-1015">Disulfide bond</keyword>
<gene>
    <name evidence="13" type="ORF">TWF696_000426</name>
</gene>
<sequence>MRRLSLVAVSLALLGPLLSQTALARSIAMRADLPDLPVCAEPCFREAVASTGCSPEDRTCVCDSNTFWQTALSCVVQSQCKSSDVSGLLKFGVAYCDRKRTGTNTAQRLGGAGKQSDTSAALSPATSVETVEPASLPSPEPAYTPPPEPVYIYTTSTPSSPISPPPYTPAPAPAPSPATFQVLSSVSSSVSLEPSPVTEDASAPELHVATTLPVSTTLVESISSSTSIASPSTSTFAQETTSSVKIAKVTTSSIIAAVAPSPEDSTTPVVSQQPSSETDGPGSDIFVIQTANPSTRTAKGQVTDTPAKTSAPPVATADESSSASVGTLRTLNHSIFASFVVCLLAIFFLH</sequence>
<evidence type="ECO:0000256" key="7">
    <source>
        <dbReference type="ARBA" id="ARBA00023157"/>
    </source>
</evidence>
<comment type="similarity">
    <text evidence="3">Belongs to the RBT5 family.</text>
</comment>
<feature type="compositionally biased region" description="Polar residues" evidence="10">
    <location>
        <begin position="263"/>
        <end position="278"/>
    </location>
</feature>
<protein>
    <recommendedName>
        <fullName evidence="12">CFEM domain-containing protein</fullName>
    </recommendedName>
</protein>
<keyword evidence="5" id="KW-0325">Glycoprotein</keyword>
<keyword evidence="6 11" id="KW-0732">Signal</keyword>
<dbReference type="GO" id="GO:0098552">
    <property type="term" value="C:side of membrane"/>
    <property type="evidence" value="ECO:0007669"/>
    <property type="project" value="UniProtKB-KW"/>
</dbReference>
<evidence type="ECO:0000256" key="1">
    <source>
        <dbReference type="ARBA" id="ARBA00004589"/>
    </source>
</evidence>
<comment type="caution">
    <text evidence="13">The sequence shown here is derived from an EMBL/GenBank/DDBJ whole genome shotgun (WGS) entry which is preliminary data.</text>
</comment>
<evidence type="ECO:0000256" key="10">
    <source>
        <dbReference type="SAM" id="MobiDB-lite"/>
    </source>
</evidence>
<evidence type="ECO:0000256" key="9">
    <source>
        <dbReference type="PROSITE-ProRule" id="PRU01356"/>
    </source>
</evidence>
<evidence type="ECO:0000256" key="6">
    <source>
        <dbReference type="ARBA" id="ARBA00022729"/>
    </source>
</evidence>
<feature type="disulfide bond" evidence="9">
    <location>
        <begin position="53"/>
        <end position="60"/>
    </location>
</feature>
<evidence type="ECO:0000256" key="3">
    <source>
        <dbReference type="ARBA" id="ARBA00010031"/>
    </source>
</evidence>
<reference evidence="13 14" key="1">
    <citation type="submission" date="2019-10" db="EMBL/GenBank/DDBJ databases">
        <authorList>
            <person name="Palmer J.M."/>
        </authorList>
    </citation>
    <scope>NUCLEOTIDE SEQUENCE [LARGE SCALE GENOMIC DNA]</scope>
    <source>
        <strain evidence="13 14">TWF696</strain>
    </source>
</reference>
<keyword evidence="9" id="KW-0349">Heme</keyword>
<organism evidence="13 14">
    <name type="scientific">Orbilia brochopaga</name>
    <dbReference type="NCBI Taxonomy" id="3140254"/>
    <lineage>
        <taxon>Eukaryota</taxon>
        <taxon>Fungi</taxon>
        <taxon>Dikarya</taxon>
        <taxon>Ascomycota</taxon>
        <taxon>Pezizomycotina</taxon>
        <taxon>Orbiliomycetes</taxon>
        <taxon>Orbiliales</taxon>
        <taxon>Orbiliaceae</taxon>
        <taxon>Orbilia</taxon>
    </lineage>
</organism>
<keyword evidence="4" id="KW-0964">Secreted</keyword>
<feature type="domain" description="CFEM" evidence="12">
    <location>
        <begin position="10"/>
        <end position="123"/>
    </location>
</feature>
<proteinExistence type="inferred from homology"/>
<comment type="caution">
    <text evidence="9">Lacks conserved residue(s) required for the propagation of feature annotation.</text>
</comment>
<keyword evidence="9" id="KW-0479">Metal-binding</keyword>
<dbReference type="GO" id="GO:0005576">
    <property type="term" value="C:extracellular region"/>
    <property type="evidence" value="ECO:0007669"/>
    <property type="project" value="UniProtKB-SubCell"/>
</dbReference>